<feature type="transmembrane region" description="Helical" evidence="1">
    <location>
        <begin position="138"/>
        <end position="171"/>
    </location>
</feature>
<keyword evidence="4" id="KW-1185">Reference proteome</keyword>
<dbReference type="RefSeq" id="WP_073314359.1">
    <property type="nucleotide sequence ID" value="NZ_FQYP01000001.1"/>
</dbReference>
<keyword evidence="3" id="KW-0645">Protease</keyword>
<feature type="domain" description="CAAX prenyl protease 2/Lysostaphin resistance protein A-like" evidence="2">
    <location>
        <begin position="101"/>
        <end position="191"/>
    </location>
</feature>
<reference evidence="4" key="1">
    <citation type="submission" date="2016-11" db="EMBL/GenBank/DDBJ databases">
        <authorList>
            <person name="Varghese N."/>
            <person name="Submissions S."/>
        </authorList>
    </citation>
    <scope>NUCLEOTIDE SEQUENCE [LARGE SCALE GENOMIC DNA]</scope>
    <source>
        <strain evidence="4">DSM 22623</strain>
    </source>
</reference>
<organism evidence="3 4">
    <name type="scientific">Aquimarina spongiae</name>
    <dbReference type="NCBI Taxonomy" id="570521"/>
    <lineage>
        <taxon>Bacteria</taxon>
        <taxon>Pseudomonadati</taxon>
        <taxon>Bacteroidota</taxon>
        <taxon>Flavobacteriia</taxon>
        <taxon>Flavobacteriales</taxon>
        <taxon>Flavobacteriaceae</taxon>
        <taxon>Aquimarina</taxon>
    </lineage>
</organism>
<keyword evidence="1" id="KW-1133">Transmembrane helix</keyword>
<proteinExistence type="predicted"/>
<sequence>MYNSAYKGFELLFLFVLLPISFLFPYPAYIKAGLTVICFIYILILLRRGGLLKLKFPPKAYWKSFWREILLKLGIIIAVTVPYVLFVAPDKLFFVILKRPQLWVMILFIYTFLSVWPQEIIYRTFFYDRYESLINNKWLFIFINAILFSLAHIFLKSFLVQLLTFLGGLLFAYTYQKTKSTTLVSVEHAIYGNWLFTVGMGEMLAFPGVN</sequence>
<dbReference type="GO" id="GO:0080120">
    <property type="term" value="P:CAAX-box protein maturation"/>
    <property type="evidence" value="ECO:0007669"/>
    <property type="project" value="UniProtKB-ARBA"/>
</dbReference>
<dbReference type="AlphaFoldDB" id="A0A1M6A3L0"/>
<evidence type="ECO:0000313" key="3">
    <source>
        <dbReference type="EMBL" id="SHI31057.1"/>
    </source>
</evidence>
<accession>A0A1M6A3L0</accession>
<dbReference type="STRING" id="570521.SAMN04488508_10163"/>
<keyword evidence="3" id="KW-0378">Hydrolase</keyword>
<feature type="transmembrane region" description="Helical" evidence="1">
    <location>
        <begin position="9"/>
        <end position="26"/>
    </location>
</feature>
<keyword evidence="1" id="KW-0472">Membrane</keyword>
<dbReference type="GO" id="GO:0006508">
    <property type="term" value="P:proteolysis"/>
    <property type="evidence" value="ECO:0007669"/>
    <property type="project" value="UniProtKB-KW"/>
</dbReference>
<dbReference type="EMBL" id="FQYP01000001">
    <property type="protein sequence ID" value="SHI31057.1"/>
    <property type="molecule type" value="Genomic_DNA"/>
</dbReference>
<name>A0A1M6A3L0_9FLAO</name>
<dbReference type="Pfam" id="PF02517">
    <property type="entry name" value="Rce1-like"/>
    <property type="match status" value="1"/>
</dbReference>
<dbReference type="InterPro" id="IPR003675">
    <property type="entry name" value="Rce1/LyrA-like_dom"/>
</dbReference>
<protein>
    <submittedName>
        <fullName evidence="3">CAAX protease self-immunity</fullName>
    </submittedName>
</protein>
<dbReference type="GO" id="GO:0004175">
    <property type="term" value="F:endopeptidase activity"/>
    <property type="evidence" value="ECO:0007669"/>
    <property type="project" value="UniProtKB-ARBA"/>
</dbReference>
<dbReference type="Proteomes" id="UP000184432">
    <property type="component" value="Unassembled WGS sequence"/>
</dbReference>
<keyword evidence="1" id="KW-0812">Transmembrane</keyword>
<feature type="transmembrane region" description="Helical" evidence="1">
    <location>
        <begin position="100"/>
        <end position="117"/>
    </location>
</feature>
<feature type="transmembrane region" description="Helical" evidence="1">
    <location>
        <begin position="69"/>
        <end position="88"/>
    </location>
</feature>
<evidence type="ECO:0000259" key="2">
    <source>
        <dbReference type="Pfam" id="PF02517"/>
    </source>
</evidence>
<evidence type="ECO:0000313" key="4">
    <source>
        <dbReference type="Proteomes" id="UP000184432"/>
    </source>
</evidence>
<evidence type="ECO:0000256" key="1">
    <source>
        <dbReference type="SAM" id="Phobius"/>
    </source>
</evidence>
<gene>
    <name evidence="3" type="ORF">SAMN04488508_10163</name>
</gene>
<dbReference type="OrthoDB" id="9805801at2"/>